<dbReference type="STRING" id="379097.SE23_06850"/>
<dbReference type="EMBL" id="JRWP01000004">
    <property type="protein sequence ID" value="KGY10024.1"/>
    <property type="molecule type" value="Genomic_DNA"/>
</dbReference>
<accession>A0A0A5I2R4</accession>
<comment type="caution">
    <text evidence="1">The sequence shown here is derived from an EMBL/GenBank/DDBJ whole genome shotgun (WGS) entry which is preliminary data.</text>
</comment>
<gene>
    <name evidence="1" type="ORF">NM06_03660</name>
</gene>
<reference evidence="1 2" key="1">
    <citation type="submission" date="2014-10" db="EMBL/GenBank/DDBJ databases">
        <title>Genome sequencing of Vibrio sinaloensis T08.</title>
        <authorList>
            <person name="Chan K.-G."/>
            <person name="Mohamad N.I."/>
        </authorList>
    </citation>
    <scope>NUCLEOTIDE SEQUENCE [LARGE SCALE GENOMIC DNA]</scope>
    <source>
        <strain evidence="1 2">T08</strain>
    </source>
</reference>
<dbReference type="AlphaFoldDB" id="A0A0A5I2R4"/>
<dbReference type="RefSeq" id="WP_038188104.1">
    <property type="nucleotide sequence ID" value="NZ_JRWP01000004.1"/>
</dbReference>
<dbReference type="OrthoDB" id="5897571at2"/>
<protein>
    <submittedName>
        <fullName evidence="1">Uncharacterized protein</fullName>
    </submittedName>
</protein>
<dbReference type="PROSITE" id="PS51257">
    <property type="entry name" value="PROKAR_LIPOPROTEIN"/>
    <property type="match status" value="1"/>
</dbReference>
<evidence type="ECO:0000313" key="1">
    <source>
        <dbReference type="EMBL" id="KGY10024.1"/>
    </source>
</evidence>
<proteinExistence type="predicted"/>
<dbReference type="Proteomes" id="UP000030451">
    <property type="component" value="Unassembled WGS sequence"/>
</dbReference>
<sequence length="849" mass="93108">MNTQRTVLAMAVAIGLTACGGGGESSDPDPTAPATSSFTARAADGYLEGARACLDLNANKACDADEPSAVTDENGEFTLTNLTAQQRQNGVVVIEVVPGQTIDQDNPDTPLTKAYTLTAPPGSEFVSPLTTLVQNEVEKGKSLEDAKAVVKGQLGSLGGKVDLEQDYVAAKASSTMTQEEREAYMSLHKVAQVAASVMANATDSLDASKAGIEDDELKELIIEQVMQVVDDVLSHIGNAEDDIDIDKILEELPLDLAQENLKDKLDELDAVKNSEDVDLLKVLKSDGLVWFDSYAEDYAPPELEFGAIRVNKESEVEELQFFYDYQTGDFEQHHQEPGSDDGQMLLSAEGWVAADDTVVEVVSREDGSVLVKTALSELDQEISADRVNISNLNVREILEDADDSEYWLDHIDSDLVFPVNSVAYKVESSMVEEGYYGFNKGDWCEKYDPDRYQALGNMCNGISAGGVWLKTLASTIAVNDSDRSGTHDTADLIPLAGTNHGILYAQLTSVGDVVYYAYQGDGALAKFAAQGSWQDIEHKGQTLREITLPEAFEDDLTWSDFNREDNKLYLAVYNDFVRVTWYVDGDEAEGDEYLFGSTAAEFIVSSYQPFTLQACLDSLSDADYEKQVGDTWVQNVTRNMSWVGHTQHWTYHLEHMGDNFSWLADSNVTDLPAQYASGALTQTRVKGYDEANSVVFVEAQYEDQDHYYGQIGRDESGNSWGNVKVVLPTPVAKSELLLGKTVEHEDAAVASLTQVTEAAEGTLVEQLQSEYFTYTQQFLGKRSIEVAAGEFDVCHMVSYTHWGAGAANPVTDKNVVWLNNRGVVKQERDDPSWGAQLDIEVASLPEIDD</sequence>
<evidence type="ECO:0000313" key="2">
    <source>
        <dbReference type="Proteomes" id="UP000030451"/>
    </source>
</evidence>
<organism evidence="1 2">
    <name type="scientific">Photobacterium sp. (strain ATCC 43367)</name>
    <dbReference type="NCBI Taxonomy" id="379097"/>
    <lineage>
        <taxon>Bacteria</taxon>
        <taxon>Pseudomonadati</taxon>
        <taxon>Pseudomonadota</taxon>
        <taxon>Gammaproteobacteria</taxon>
        <taxon>Vibrionales</taxon>
        <taxon>Vibrionaceae</taxon>
        <taxon>Vibrio</taxon>
        <taxon>Vibrio oreintalis group</taxon>
    </lineage>
</organism>
<name>A0A0A5I2R4_PHOS4</name>